<keyword evidence="5" id="KW-1185">Reference proteome</keyword>
<proteinExistence type="predicted"/>
<accession>A0AAQ4DJQ4</accession>
<dbReference type="Proteomes" id="UP001321473">
    <property type="component" value="Unassembled WGS sequence"/>
</dbReference>
<evidence type="ECO:0000313" key="5">
    <source>
        <dbReference type="Proteomes" id="UP001321473"/>
    </source>
</evidence>
<organism evidence="4 5">
    <name type="scientific">Amblyomma americanum</name>
    <name type="common">Lone star tick</name>
    <dbReference type="NCBI Taxonomy" id="6943"/>
    <lineage>
        <taxon>Eukaryota</taxon>
        <taxon>Metazoa</taxon>
        <taxon>Ecdysozoa</taxon>
        <taxon>Arthropoda</taxon>
        <taxon>Chelicerata</taxon>
        <taxon>Arachnida</taxon>
        <taxon>Acari</taxon>
        <taxon>Parasitiformes</taxon>
        <taxon>Ixodida</taxon>
        <taxon>Ixodoidea</taxon>
        <taxon>Ixodidae</taxon>
        <taxon>Amblyomminae</taxon>
        <taxon>Amblyomma</taxon>
    </lineage>
</organism>
<dbReference type="GO" id="GO:0032259">
    <property type="term" value="P:methylation"/>
    <property type="evidence" value="ECO:0007669"/>
    <property type="project" value="UniProtKB-KW"/>
</dbReference>
<evidence type="ECO:0000313" key="4">
    <source>
        <dbReference type="EMBL" id="KAK8762694.1"/>
    </source>
</evidence>
<dbReference type="GO" id="GO:0008168">
    <property type="term" value="F:methyltransferase activity"/>
    <property type="evidence" value="ECO:0007669"/>
    <property type="project" value="UniProtKB-KW"/>
</dbReference>
<comment type="caution">
    <text evidence="4">The sequence shown here is derived from an EMBL/GenBank/DDBJ whole genome shotgun (WGS) entry which is preliminary data.</text>
</comment>
<dbReference type="PANTHER" id="PTHR43861:SF1">
    <property type="entry name" value="TRANS-ACONITATE 2-METHYLTRANSFERASE"/>
    <property type="match status" value="1"/>
</dbReference>
<name>A0AAQ4DJQ4_AMBAM</name>
<dbReference type="InterPro" id="IPR029063">
    <property type="entry name" value="SAM-dependent_MTases_sf"/>
</dbReference>
<keyword evidence="1" id="KW-0489">Methyltransferase</keyword>
<keyword evidence="2" id="KW-0808">Transferase</keyword>
<dbReference type="EMBL" id="JARKHS020029868">
    <property type="protein sequence ID" value="KAK8762694.1"/>
    <property type="molecule type" value="Genomic_DNA"/>
</dbReference>
<gene>
    <name evidence="4" type="ORF">V5799_026044</name>
</gene>
<feature type="domain" description="Methyltransferase" evidence="3">
    <location>
        <begin position="61"/>
        <end position="159"/>
    </location>
</feature>
<dbReference type="Gene3D" id="3.40.50.150">
    <property type="entry name" value="Vaccinia Virus protein VP39"/>
    <property type="match status" value="1"/>
</dbReference>
<evidence type="ECO:0000256" key="2">
    <source>
        <dbReference type="ARBA" id="ARBA00022679"/>
    </source>
</evidence>
<protein>
    <recommendedName>
        <fullName evidence="3">Methyltransferase domain-containing protein</fullName>
    </recommendedName>
</protein>
<dbReference type="Pfam" id="PF13649">
    <property type="entry name" value="Methyltransf_25"/>
    <property type="match status" value="1"/>
</dbReference>
<dbReference type="InterPro" id="IPR041698">
    <property type="entry name" value="Methyltransf_25"/>
</dbReference>
<dbReference type="PANTHER" id="PTHR43861">
    <property type="entry name" value="TRANS-ACONITATE 2-METHYLTRANSFERASE-RELATED"/>
    <property type="match status" value="1"/>
</dbReference>
<dbReference type="AlphaFoldDB" id="A0AAQ4DJQ4"/>
<evidence type="ECO:0000259" key="3">
    <source>
        <dbReference type="Pfam" id="PF13649"/>
    </source>
</evidence>
<dbReference type="SUPFAM" id="SSF53335">
    <property type="entry name" value="S-adenosyl-L-methionine-dependent methyltransferases"/>
    <property type="match status" value="1"/>
</dbReference>
<reference evidence="4 5" key="1">
    <citation type="journal article" date="2023" name="Arcadia Sci">
        <title>De novo assembly of a long-read Amblyomma americanum tick genome.</title>
        <authorList>
            <person name="Chou S."/>
            <person name="Poskanzer K.E."/>
            <person name="Rollins M."/>
            <person name="Thuy-Boun P.S."/>
        </authorList>
    </citation>
    <scope>NUCLEOTIDE SEQUENCE [LARGE SCALE GENOMIC DNA]</scope>
    <source>
        <strain evidence="4">F_SG_1</strain>
        <tissue evidence="4">Salivary glands</tissue>
    </source>
</reference>
<dbReference type="CDD" id="cd02440">
    <property type="entry name" value="AdoMet_MTases"/>
    <property type="match status" value="1"/>
</dbReference>
<evidence type="ECO:0000256" key="1">
    <source>
        <dbReference type="ARBA" id="ARBA00022603"/>
    </source>
</evidence>
<sequence>MLRCRELEEEQQVSSGEHAPVPFMFDCEAYSKIEGYPTRESVHALNKVKLSATRSDEDQCLDIGCGPGGFTRGFLFDYCRPCARLVAVDKDNSMIERAREASSHPDITYDLLDIESGDVDAFCVKYGKFQRVFSFFCFQFVNDNLAAYKNLAKLLDERGECVVVSCVNLVIADIWLEVYSMGDWKAYIPDPRVVFSDSFYFECNTPASDIEAAMRRMIEDAGLECITCEAYENEWLYPDADAIVDFFVSIFNLDLNIPPHEKAVFRQAWRRMVEHRTTATPDGRRLNFRFSVAHARLATKAS</sequence>